<dbReference type="InterPro" id="IPR015797">
    <property type="entry name" value="NUDIX_hydrolase-like_dom_sf"/>
</dbReference>
<dbReference type="Pfam" id="PF00293">
    <property type="entry name" value="NUDIX"/>
    <property type="match status" value="1"/>
</dbReference>
<keyword evidence="3 4" id="KW-0378">Hydrolase</keyword>
<proteinExistence type="inferred from homology"/>
<dbReference type="PROSITE" id="PS51462">
    <property type="entry name" value="NUDIX"/>
    <property type="match status" value="1"/>
</dbReference>
<feature type="compositionally biased region" description="Basic residues" evidence="5">
    <location>
        <begin position="178"/>
        <end position="188"/>
    </location>
</feature>
<dbReference type="NCBIfam" id="NF001937">
    <property type="entry name" value="PRK00714.1-4"/>
    <property type="match status" value="1"/>
</dbReference>
<dbReference type="NCBIfam" id="NF001938">
    <property type="entry name" value="PRK00714.1-5"/>
    <property type="match status" value="1"/>
</dbReference>
<comment type="similarity">
    <text evidence="4">Belongs to the Nudix hydrolase family. RppH subfamily.</text>
</comment>
<feature type="short sequence motif" description="Nudix box" evidence="4">
    <location>
        <begin position="38"/>
        <end position="59"/>
    </location>
</feature>
<dbReference type="Proteomes" id="UP000295375">
    <property type="component" value="Unassembled WGS sequence"/>
</dbReference>
<dbReference type="InterPro" id="IPR022927">
    <property type="entry name" value="RppH"/>
</dbReference>
<evidence type="ECO:0000256" key="2">
    <source>
        <dbReference type="ARBA" id="ARBA00001946"/>
    </source>
</evidence>
<evidence type="ECO:0000259" key="6">
    <source>
        <dbReference type="PROSITE" id="PS51462"/>
    </source>
</evidence>
<dbReference type="CDD" id="cd03671">
    <property type="entry name" value="NUDIX_Ap4A_hydrolase_plant_like"/>
    <property type="match status" value="1"/>
</dbReference>
<comment type="cofactor">
    <cofactor evidence="1">
        <name>Mn(2+)</name>
        <dbReference type="ChEBI" id="CHEBI:29035"/>
    </cofactor>
</comment>
<evidence type="ECO:0000313" key="7">
    <source>
        <dbReference type="EMBL" id="TDQ49757.1"/>
    </source>
</evidence>
<dbReference type="RefSeq" id="WP_133588347.1">
    <property type="nucleotide sequence ID" value="NZ_CP037953.1"/>
</dbReference>
<protein>
    <recommendedName>
        <fullName evidence="4">RNA pyrophosphohydrolase</fullName>
        <ecNumber evidence="4">3.6.1.-</ecNumber>
    </recommendedName>
    <alternativeName>
        <fullName evidence="4">(Di)nucleoside polyphosphate hydrolase</fullName>
    </alternativeName>
</protein>
<comment type="cofactor">
    <cofactor evidence="4">
        <name>a divalent metal cation</name>
        <dbReference type="ChEBI" id="CHEBI:60240"/>
    </cofactor>
</comment>
<dbReference type="InterPro" id="IPR020084">
    <property type="entry name" value="NUDIX_hydrolase_CS"/>
</dbReference>
<name>A0A4V3D7Z1_9GAMM</name>
<dbReference type="PROSITE" id="PS00893">
    <property type="entry name" value="NUDIX_BOX"/>
    <property type="match status" value="1"/>
</dbReference>
<dbReference type="AlphaFoldDB" id="A0A4V3D7Z1"/>
<accession>A0A4V3D7Z1</accession>
<dbReference type="SUPFAM" id="SSF55811">
    <property type="entry name" value="Nudix"/>
    <property type="match status" value="1"/>
</dbReference>
<feature type="compositionally biased region" description="Basic and acidic residues" evidence="5">
    <location>
        <begin position="165"/>
        <end position="177"/>
    </location>
</feature>
<evidence type="ECO:0000256" key="4">
    <source>
        <dbReference type="HAMAP-Rule" id="MF_00298"/>
    </source>
</evidence>
<dbReference type="EC" id="3.6.1.-" evidence="4"/>
<comment type="function">
    <text evidence="4">Accelerates the degradation of transcripts by removing pyrophosphate from the 5'-end of triphosphorylated RNA, leading to a more labile monophosphorylated state that can stimulate subsequent ribonuclease cleavage.</text>
</comment>
<dbReference type="PANTHER" id="PTHR43736">
    <property type="entry name" value="ADP-RIBOSE PYROPHOSPHATASE"/>
    <property type="match status" value="1"/>
</dbReference>
<dbReference type="FunFam" id="3.90.79.10:FF:000001">
    <property type="entry name" value="RNA pyrophosphohydrolase"/>
    <property type="match status" value="1"/>
</dbReference>
<gene>
    <name evidence="4" type="primary">rppH</name>
    <name evidence="4" type="synonym">nudH</name>
    <name evidence="7" type="ORF">EV696_103126</name>
</gene>
<dbReference type="Gene3D" id="3.90.79.10">
    <property type="entry name" value="Nucleoside Triphosphate Pyrophosphohydrolase"/>
    <property type="match status" value="1"/>
</dbReference>
<feature type="region of interest" description="Disordered" evidence="5">
    <location>
        <begin position="165"/>
        <end position="188"/>
    </location>
</feature>
<sequence length="188" mass="22364">MIDAEGYRANVGIVICNREGQLFWARRKGHDSWQFPQGGINVGESPEQALFRELREEVGLTRQDVRVLGSTRDWLRYRLPSRYMRHDSKPLCIGQKQRWFLLQLTAEESRVQFDATDHPEFDQFMWVSYWYPVRQVIAFKREVYRQALAELLPLAANLANAGEVQEVRPGRQRDRQDSRRHRRRKRHG</sequence>
<dbReference type="HAMAP" id="MF_00298">
    <property type="entry name" value="Nudix_RppH"/>
    <property type="match status" value="1"/>
</dbReference>
<dbReference type="InterPro" id="IPR000086">
    <property type="entry name" value="NUDIX_hydrolase_dom"/>
</dbReference>
<organism evidence="7 8">
    <name type="scientific">Permianibacter aggregans</name>
    <dbReference type="NCBI Taxonomy" id="1510150"/>
    <lineage>
        <taxon>Bacteria</taxon>
        <taxon>Pseudomonadati</taxon>
        <taxon>Pseudomonadota</taxon>
        <taxon>Gammaproteobacteria</taxon>
        <taxon>Pseudomonadales</taxon>
        <taxon>Pseudomonadaceae</taxon>
        <taxon>Permianibacter</taxon>
    </lineage>
</organism>
<evidence type="ECO:0000256" key="5">
    <source>
        <dbReference type="SAM" id="MobiDB-lite"/>
    </source>
</evidence>
<dbReference type="OrthoDB" id="9816040at2"/>
<dbReference type="PANTHER" id="PTHR43736:SF1">
    <property type="entry name" value="DIHYDRONEOPTERIN TRIPHOSPHATE DIPHOSPHATASE"/>
    <property type="match status" value="1"/>
</dbReference>
<reference evidence="7 8" key="1">
    <citation type="submission" date="2019-03" db="EMBL/GenBank/DDBJ databases">
        <title>Genomic Encyclopedia of Type Strains, Phase IV (KMG-IV): sequencing the most valuable type-strain genomes for metagenomic binning, comparative biology and taxonomic classification.</title>
        <authorList>
            <person name="Goeker M."/>
        </authorList>
    </citation>
    <scope>NUCLEOTIDE SEQUENCE [LARGE SCALE GENOMIC DNA]</scope>
    <source>
        <strain evidence="7 8">DSM 103792</strain>
    </source>
</reference>
<comment type="cofactor">
    <cofactor evidence="2">
        <name>Mg(2+)</name>
        <dbReference type="ChEBI" id="CHEBI:18420"/>
    </cofactor>
</comment>
<evidence type="ECO:0000256" key="1">
    <source>
        <dbReference type="ARBA" id="ARBA00001936"/>
    </source>
</evidence>
<evidence type="ECO:0000256" key="3">
    <source>
        <dbReference type="ARBA" id="ARBA00022801"/>
    </source>
</evidence>
<dbReference type="NCBIfam" id="NF001934">
    <property type="entry name" value="PRK00714.1-1"/>
    <property type="match status" value="1"/>
</dbReference>
<evidence type="ECO:0000313" key="8">
    <source>
        <dbReference type="Proteomes" id="UP000295375"/>
    </source>
</evidence>
<comment type="caution">
    <text evidence="7">The sequence shown here is derived from an EMBL/GenBank/DDBJ whole genome shotgun (WGS) entry which is preliminary data.</text>
</comment>
<keyword evidence="8" id="KW-1185">Reference proteome</keyword>
<dbReference type="GO" id="GO:0034353">
    <property type="term" value="F:mRNA 5'-diphosphatase activity"/>
    <property type="evidence" value="ECO:0007669"/>
    <property type="project" value="UniProtKB-ARBA"/>
</dbReference>
<dbReference type="PRINTS" id="PR00502">
    <property type="entry name" value="NUDIXFAMILY"/>
</dbReference>
<feature type="domain" description="Nudix hydrolase" evidence="6">
    <location>
        <begin position="6"/>
        <end position="149"/>
    </location>
</feature>
<dbReference type="InterPro" id="IPR020476">
    <property type="entry name" value="Nudix_hydrolase"/>
</dbReference>
<dbReference type="EMBL" id="SNYM01000003">
    <property type="protein sequence ID" value="TDQ49757.1"/>
    <property type="molecule type" value="Genomic_DNA"/>
</dbReference>